<dbReference type="SMART" id="SM00060">
    <property type="entry name" value="FN3"/>
    <property type="match status" value="2"/>
</dbReference>
<keyword evidence="2" id="KW-0624">Polysaccharide degradation</keyword>
<keyword evidence="4" id="KW-0812">Transmembrane</keyword>
<accession>A0A367FGI7</accession>
<feature type="region of interest" description="Disordered" evidence="3">
    <location>
        <begin position="355"/>
        <end position="472"/>
    </location>
</feature>
<reference evidence="6 7" key="1">
    <citation type="submission" date="2018-06" db="EMBL/GenBank/DDBJ databases">
        <title>Sphaerisporangium craniellae sp. nov., isolated from a marine sponge in the South China Sea.</title>
        <authorList>
            <person name="Li L."/>
        </authorList>
    </citation>
    <scope>NUCLEOTIDE SEQUENCE [LARGE SCALE GENOMIC DNA]</scope>
    <source>
        <strain evidence="6 7">CCTCC AA 208026</strain>
    </source>
</reference>
<protein>
    <submittedName>
        <fullName evidence="6">Fibronectin type III domain-containing protein</fullName>
    </submittedName>
</protein>
<dbReference type="GO" id="GO:0016798">
    <property type="term" value="F:hydrolase activity, acting on glycosyl bonds"/>
    <property type="evidence" value="ECO:0007669"/>
    <property type="project" value="UniProtKB-KW"/>
</dbReference>
<feature type="domain" description="Fibronectin type-III" evidence="5">
    <location>
        <begin position="445"/>
        <end position="540"/>
    </location>
</feature>
<keyword evidence="7" id="KW-1185">Reference proteome</keyword>
<proteinExistence type="predicted"/>
<evidence type="ECO:0000256" key="4">
    <source>
        <dbReference type="SAM" id="Phobius"/>
    </source>
</evidence>
<keyword evidence="1" id="KW-0326">Glycosidase</keyword>
<gene>
    <name evidence="6" type="ORF">DQ384_20400</name>
</gene>
<dbReference type="RefSeq" id="WP_114030451.1">
    <property type="nucleotide sequence ID" value="NZ_QOIL01000011.1"/>
</dbReference>
<dbReference type="Gene3D" id="2.60.40.10">
    <property type="entry name" value="Immunoglobulins"/>
    <property type="match status" value="2"/>
</dbReference>
<organism evidence="6 7">
    <name type="scientific">Sphaerisporangium album</name>
    <dbReference type="NCBI Taxonomy" id="509200"/>
    <lineage>
        <taxon>Bacteria</taxon>
        <taxon>Bacillati</taxon>
        <taxon>Actinomycetota</taxon>
        <taxon>Actinomycetes</taxon>
        <taxon>Streptosporangiales</taxon>
        <taxon>Streptosporangiaceae</taxon>
        <taxon>Sphaerisporangium</taxon>
    </lineage>
</organism>
<dbReference type="EMBL" id="QOIL01000011">
    <property type="protein sequence ID" value="RCG29414.1"/>
    <property type="molecule type" value="Genomic_DNA"/>
</dbReference>
<dbReference type="InterPro" id="IPR013783">
    <property type="entry name" value="Ig-like_fold"/>
</dbReference>
<dbReference type="GO" id="GO:0000272">
    <property type="term" value="P:polysaccharide catabolic process"/>
    <property type="evidence" value="ECO:0007669"/>
    <property type="project" value="UniProtKB-KW"/>
</dbReference>
<sequence>MDVPKPRGDRLTGVIAAVVVGALGVTAALVGVGVSSASPRLADIGAWLWSSHTGSVVHANGLSGKVDGRIDKVAGAGRDLDIVQDGTTVLLVDRATGAVSRIEPSRLTIVQTRDFKAARLQVVVAGDAAYAVDPEGTVQRIDPATLNAVGAPVTLPRPLGRAAFDGGGTLWVPVPARGQVVPIHGGVKGREVPAGDAGDPLSLTVAGGLPVVVNTRAANAVTIGADGTRSRFTLPEAVTSAGHGGVLSPAMTEGSTVPLLVPGPDGLLLLLDSASGQIAQTKLAQVVDDPSALGVPQVLGSRAYIPDTGSGRLIVWDAAAKGFVTPIQVTKHKGDFEVFVRDGLLWANEGDGAVVVDPEGREQRVQKDDPDVPGPTRTPRPEPTPSAPPTDDGSPPPSDPPVSDPTGRDPTPTRSRDAVPPEATPTPERTRTRGPSPTASPTPSAPGAPGSVSVQSGPGRIDVTFSPSAGGRVDHYTLTASAPGGDVTPARVGGKGPFRFQVTGGDCAKEYTFVVVAHWKGGEVSSEPSGAAKPCVAPAAPANFRATPKNHGADLSWDAPGNARGSDTTYSLSGAAAKDGITATSFGVDGLKNAQRYDFVLKAKNAAGEGQATASATADLAYPRRAYENAYNDQTDTIIRPGTGKTGEVGRIPRGQYRSITVICQLKGDSVTEADSGETSDVWDRIEWNGGVAYLSDTLMKTPRGGFPAAPLFQCDD</sequence>
<evidence type="ECO:0000256" key="1">
    <source>
        <dbReference type="ARBA" id="ARBA00023295"/>
    </source>
</evidence>
<keyword evidence="4" id="KW-0472">Membrane</keyword>
<dbReference type="Proteomes" id="UP000253094">
    <property type="component" value="Unassembled WGS sequence"/>
</dbReference>
<evidence type="ECO:0000259" key="5">
    <source>
        <dbReference type="PROSITE" id="PS50853"/>
    </source>
</evidence>
<dbReference type="AlphaFoldDB" id="A0A367FGI7"/>
<keyword evidence="1" id="KW-0378">Hydrolase</keyword>
<dbReference type="CDD" id="cd00063">
    <property type="entry name" value="FN3"/>
    <property type="match status" value="1"/>
</dbReference>
<feature type="compositionally biased region" description="Basic and acidic residues" evidence="3">
    <location>
        <begin position="358"/>
        <end position="370"/>
    </location>
</feature>
<evidence type="ECO:0000313" key="6">
    <source>
        <dbReference type="EMBL" id="RCG29414.1"/>
    </source>
</evidence>
<comment type="caution">
    <text evidence="6">The sequence shown here is derived from an EMBL/GenBank/DDBJ whole genome shotgun (WGS) entry which is preliminary data.</text>
</comment>
<feature type="compositionally biased region" description="Pro residues" evidence="3">
    <location>
        <begin position="372"/>
        <end position="403"/>
    </location>
</feature>
<feature type="transmembrane region" description="Helical" evidence="4">
    <location>
        <begin position="12"/>
        <end position="34"/>
    </location>
</feature>
<keyword evidence="2" id="KW-0119">Carbohydrate metabolism</keyword>
<keyword evidence="4" id="KW-1133">Transmembrane helix</keyword>
<dbReference type="InterPro" id="IPR003961">
    <property type="entry name" value="FN3_dom"/>
</dbReference>
<dbReference type="InterPro" id="IPR015943">
    <property type="entry name" value="WD40/YVTN_repeat-like_dom_sf"/>
</dbReference>
<dbReference type="Gene3D" id="2.130.10.10">
    <property type="entry name" value="YVTN repeat-like/Quinoprotein amine dehydrogenase"/>
    <property type="match status" value="1"/>
</dbReference>
<dbReference type="InterPro" id="IPR036116">
    <property type="entry name" value="FN3_sf"/>
</dbReference>
<name>A0A367FGI7_9ACTN</name>
<dbReference type="SUPFAM" id="SSF63825">
    <property type="entry name" value="YWTD domain"/>
    <property type="match status" value="1"/>
</dbReference>
<evidence type="ECO:0000256" key="3">
    <source>
        <dbReference type="SAM" id="MobiDB-lite"/>
    </source>
</evidence>
<dbReference type="PROSITE" id="PS50853">
    <property type="entry name" value="FN3"/>
    <property type="match status" value="1"/>
</dbReference>
<dbReference type="SUPFAM" id="SSF49265">
    <property type="entry name" value="Fibronectin type III"/>
    <property type="match status" value="1"/>
</dbReference>
<dbReference type="OrthoDB" id="3372012at2"/>
<evidence type="ECO:0000256" key="2">
    <source>
        <dbReference type="ARBA" id="ARBA00023326"/>
    </source>
</evidence>
<evidence type="ECO:0000313" key="7">
    <source>
        <dbReference type="Proteomes" id="UP000253094"/>
    </source>
</evidence>